<evidence type="ECO:0000313" key="3">
    <source>
        <dbReference type="Proteomes" id="UP000494165"/>
    </source>
</evidence>
<feature type="compositionally biased region" description="Polar residues" evidence="1">
    <location>
        <begin position="112"/>
        <end position="133"/>
    </location>
</feature>
<feature type="compositionally biased region" description="Polar residues" evidence="1">
    <location>
        <begin position="92"/>
        <end position="103"/>
    </location>
</feature>
<comment type="caution">
    <text evidence="2">The sequence shown here is derived from an EMBL/GenBank/DDBJ whole genome shotgun (WGS) entry which is preliminary data.</text>
</comment>
<reference evidence="2 3" key="1">
    <citation type="submission" date="2020-04" db="EMBL/GenBank/DDBJ databases">
        <authorList>
            <person name="Alioto T."/>
            <person name="Alioto T."/>
            <person name="Gomez Garrido J."/>
        </authorList>
    </citation>
    <scope>NUCLEOTIDE SEQUENCE [LARGE SCALE GENOMIC DNA]</scope>
</reference>
<evidence type="ECO:0000256" key="1">
    <source>
        <dbReference type="SAM" id="MobiDB-lite"/>
    </source>
</evidence>
<dbReference type="Proteomes" id="UP000494165">
    <property type="component" value="Unassembled WGS sequence"/>
</dbReference>
<feature type="compositionally biased region" description="Basic and acidic residues" evidence="1">
    <location>
        <begin position="1"/>
        <end position="12"/>
    </location>
</feature>
<sequence>MSDNSGKKEQPSPKHGQPSDESNAENDDGKPKSPVIDNTKGVIRYYSSKKPESSHSVNPSPSLSISRDSVHGASDDLSLSSLLATSPRPEIGNQTTRSDNTLASGRKPESFTPFTSENRELSSQSSQRGTFTP</sequence>
<organism evidence="2 3">
    <name type="scientific">Cloeon dipterum</name>
    <dbReference type="NCBI Taxonomy" id="197152"/>
    <lineage>
        <taxon>Eukaryota</taxon>
        <taxon>Metazoa</taxon>
        <taxon>Ecdysozoa</taxon>
        <taxon>Arthropoda</taxon>
        <taxon>Hexapoda</taxon>
        <taxon>Insecta</taxon>
        <taxon>Pterygota</taxon>
        <taxon>Palaeoptera</taxon>
        <taxon>Ephemeroptera</taxon>
        <taxon>Pisciforma</taxon>
        <taxon>Baetidae</taxon>
        <taxon>Cloeon</taxon>
    </lineage>
</organism>
<evidence type="ECO:0000313" key="2">
    <source>
        <dbReference type="EMBL" id="CAB3383577.1"/>
    </source>
</evidence>
<dbReference type="EMBL" id="CADEPI010000314">
    <property type="protein sequence ID" value="CAB3383577.1"/>
    <property type="molecule type" value="Genomic_DNA"/>
</dbReference>
<accession>A0A8S1DRY4</accession>
<protein>
    <submittedName>
        <fullName evidence="2">Uncharacterized protein</fullName>
    </submittedName>
</protein>
<dbReference type="AlphaFoldDB" id="A0A8S1DRY4"/>
<keyword evidence="3" id="KW-1185">Reference proteome</keyword>
<feature type="compositionally biased region" description="Low complexity" evidence="1">
    <location>
        <begin position="54"/>
        <end position="66"/>
    </location>
</feature>
<proteinExistence type="predicted"/>
<feature type="region of interest" description="Disordered" evidence="1">
    <location>
        <begin position="1"/>
        <end position="133"/>
    </location>
</feature>
<gene>
    <name evidence="2" type="ORF">CLODIP_2_CD03917</name>
</gene>
<name>A0A8S1DRY4_9INSE</name>